<dbReference type="HOGENOM" id="CLU_112126_0_0_1"/>
<feature type="region of interest" description="Disordered" evidence="1">
    <location>
        <begin position="115"/>
        <end position="171"/>
    </location>
</feature>
<dbReference type="KEGG" id="gtr:GLOTRDRAFT_112297"/>
<keyword evidence="3" id="KW-1185">Reference proteome</keyword>
<proteinExistence type="predicted"/>
<protein>
    <submittedName>
        <fullName evidence="2">Uncharacterized protein</fullName>
    </submittedName>
</protein>
<dbReference type="RefSeq" id="XP_007869650.1">
    <property type="nucleotide sequence ID" value="XM_007871459.1"/>
</dbReference>
<sequence length="171" mass="18509">MGDLLSLSVVMISVLSFLTSLLAVLIRVQAHHFSLPSTSYAHADDSMASSSSSMTQMDKLWHWSASLGLPFNLNGASPPGMGADAGMGMGMGGYAGAAHLARMNLNMNWQITRKFGPEKPPPPPPCHPQPPLSMAKLIMSRHQRRPNRPPRRYPGMAAPSQARHSRLVESV</sequence>
<dbReference type="GeneID" id="19299526"/>
<accession>S7PW47</accession>
<reference evidence="2 3" key="1">
    <citation type="journal article" date="2012" name="Science">
        <title>The Paleozoic origin of enzymatic lignin decomposition reconstructed from 31 fungal genomes.</title>
        <authorList>
            <person name="Floudas D."/>
            <person name="Binder M."/>
            <person name="Riley R."/>
            <person name="Barry K."/>
            <person name="Blanchette R.A."/>
            <person name="Henrissat B."/>
            <person name="Martinez A.T."/>
            <person name="Otillar R."/>
            <person name="Spatafora J.W."/>
            <person name="Yadav J.S."/>
            <person name="Aerts A."/>
            <person name="Benoit I."/>
            <person name="Boyd A."/>
            <person name="Carlson A."/>
            <person name="Copeland A."/>
            <person name="Coutinho P.M."/>
            <person name="de Vries R.P."/>
            <person name="Ferreira P."/>
            <person name="Findley K."/>
            <person name="Foster B."/>
            <person name="Gaskell J."/>
            <person name="Glotzer D."/>
            <person name="Gorecki P."/>
            <person name="Heitman J."/>
            <person name="Hesse C."/>
            <person name="Hori C."/>
            <person name="Igarashi K."/>
            <person name="Jurgens J.A."/>
            <person name="Kallen N."/>
            <person name="Kersten P."/>
            <person name="Kohler A."/>
            <person name="Kuees U."/>
            <person name="Kumar T.K.A."/>
            <person name="Kuo A."/>
            <person name="LaButti K."/>
            <person name="Larrondo L.F."/>
            <person name="Lindquist E."/>
            <person name="Ling A."/>
            <person name="Lombard V."/>
            <person name="Lucas S."/>
            <person name="Lundell T."/>
            <person name="Martin R."/>
            <person name="McLaughlin D.J."/>
            <person name="Morgenstern I."/>
            <person name="Morin E."/>
            <person name="Murat C."/>
            <person name="Nagy L.G."/>
            <person name="Nolan M."/>
            <person name="Ohm R.A."/>
            <person name="Patyshakuliyeva A."/>
            <person name="Rokas A."/>
            <person name="Ruiz-Duenas F.J."/>
            <person name="Sabat G."/>
            <person name="Salamov A."/>
            <person name="Samejima M."/>
            <person name="Schmutz J."/>
            <person name="Slot J.C."/>
            <person name="St John F."/>
            <person name="Stenlid J."/>
            <person name="Sun H."/>
            <person name="Sun S."/>
            <person name="Syed K."/>
            <person name="Tsang A."/>
            <person name="Wiebenga A."/>
            <person name="Young D."/>
            <person name="Pisabarro A."/>
            <person name="Eastwood D.C."/>
            <person name="Martin F."/>
            <person name="Cullen D."/>
            <person name="Grigoriev I.V."/>
            <person name="Hibbett D.S."/>
        </authorList>
    </citation>
    <scope>NUCLEOTIDE SEQUENCE [LARGE SCALE GENOMIC DNA]</scope>
    <source>
        <strain evidence="2 3">ATCC 11539</strain>
    </source>
</reference>
<dbReference type="Proteomes" id="UP000030669">
    <property type="component" value="Unassembled WGS sequence"/>
</dbReference>
<gene>
    <name evidence="2" type="ORF">GLOTRDRAFT_112297</name>
</gene>
<name>S7PW47_GLOTA</name>
<organism evidence="2 3">
    <name type="scientific">Gloeophyllum trabeum (strain ATCC 11539 / FP-39264 / Madison 617)</name>
    <name type="common">Brown rot fungus</name>
    <dbReference type="NCBI Taxonomy" id="670483"/>
    <lineage>
        <taxon>Eukaryota</taxon>
        <taxon>Fungi</taxon>
        <taxon>Dikarya</taxon>
        <taxon>Basidiomycota</taxon>
        <taxon>Agaricomycotina</taxon>
        <taxon>Agaricomycetes</taxon>
        <taxon>Gloeophyllales</taxon>
        <taxon>Gloeophyllaceae</taxon>
        <taxon>Gloeophyllum</taxon>
    </lineage>
</organism>
<feature type="compositionally biased region" description="Pro residues" evidence="1">
    <location>
        <begin position="118"/>
        <end position="131"/>
    </location>
</feature>
<dbReference type="eggNOG" id="ENOG502RD7I">
    <property type="taxonomic scope" value="Eukaryota"/>
</dbReference>
<dbReference type="OMA" id="MAKVIMS"/>
<feature type="compositionally biased region" description="Basic residues" evidence="1">
    <location>
        <begin position="139"/>
        <end position="151"/>
    </location>
</feature>
<evidence type="ECO:0000256" key="1">
    <source>
        <dbReference type="SAM" id="MobiDB-lite"/>
    </source>
</evidence>
<evidence type="ECO:0000313" key="3">
    <source>
        <dbReference type="Proteomes" id="UP000030669"/>
    </source>
</evidence>
<dbReference type="AlphaFoldDB" id="S7PW47"/>
<dbReference type="EMBL" id="KB469309">
    <property type="protein sequence ID" value="EPQ51743.1"/>
    <property type="molecule type" value="Genomic_DNA"/>
</dbReference>
<evidence type="ECO:0000313" key="2">
    <source>
        <dbReference type="EMBL" id="EPQ51743.1"/>
    </source>
</evidence>